<dbReference type="SUPFAM" id="SSF103084">
    <property type="entry name" value="Holliday junction resolvase RusA"/>
    <property type="match status" value="1"/>
</dbReference>
<name>A0A974WGE8_9NOCA</name>
<evidence type="ECO:0008006" key="3">
    <source>
        <dbReference type="Google" id="ProtNLM"/>
    </source>
</evidence>
<proteinExistence type="predicted"/>
<reference evidence="1 2" key="2">
    <citation type="journal article" date="2022" name="Arch. Microbiol.">
        <title>Rhodococcus pseudokoreensis sp. nov. isolated from the rhizosphere of young M26 apple rootstocks.</title>
        <authorList>
            <person name="Kampfer P."/>
            <person name="Glaeser S.P."/>
            <person name="Blom J."/>
            <person name="Wolf J."/>
            <person name="Benning S."/>
            <person name="Schloter M."/>
            <person name="Neumann-Schaal M."/>
        </authorList>
    </citation>
    <scope>NUCLEOTIDE SEQUENCE [LARGE SCALE GENOMIC DNA]</scope>
    <source>
        <strain evidence="1 2">R79</strain>
    </source>
</reference>
<accession>A0A974WGE8</accession>
<protein>
    <recommendedName>
        <fullName evidence="3">Holliday junction resolvase RusA (Prophage-encoded endonuclease)</fullName>
    </recommendedName>
</protein>
<gene>
    <name evidence="1" type="ORF">JWS13_39030</name>
</gene>
<sequence length="132" mass="15000">MTTHMIVLNGTKPPLSMNQRLHHQVKARITWQLRDEVYIEAKRQRLPRGVPHVTVTLHYRPARNGVRDADNLVATLKPCCDALAKGTPKYPGYGLVEDDTPQWMTKTMPVIHPAEKGRPGLLWLEIICSESQ</sequence>
<organism evidence="1 2">
    <name type="scientific">Rhodococcus pseudokoreensis</name>
    <dbReference type="NCBI Taxonomy" id="2811421"/>
    <lineage>
        <taxon>Bacteria</taxon>
        <taxon>Bacillati</taxon>
        <taxon>Actinomycetota</taxon>
        <taxon>Actinomycetes</taxon>
        <taxon>Mycobacteriales</taxon>
        <taxon>Nocardiaceae</taxon>
        <taxon>Rhodococcus</taxon>
    </lineage>
</organism>
<dbReference type="Gene3D" id="3.30.1330.70">
    <property type="entry name" value="Holliday junction resolvase RusA"/>
    <property type="match status" value="1"/>
</dbReference>
<reference evidence="1 2" key="1">
    <citation type="journal article" date="2021" name="Microbiol. Resour. Announc.">
        <title>Complete Genome Sequences of Two Rhodococcus sp. Strains with Large and Linear Chromosomes, Isolated from Apple Rhizosphere.</title>
        <authorList>
            <person name="Benning S."/>
            <person name="Brugnone N."/>
            <person name="Siani R."/>
            <person name="Kublik S."/>
            <person name="Schloter M."/>
            <person name="Rad V."/>
        </authorList>
    </citation>
    <scope>NUCLEOTIDE SEQUENCE [LARGE SCALE GENOMIC DNA]</scope>
    <source>
        <strain evidence="1 2">R79</strain>
    </source>
</reference>
<evidence type="ECO:0000313" key="1">
    <source>
        <dbReference type="EMBL" id="QSE95750.1"/>
    </source>
</evidence>
<dbReference type="InterPro" id="IPR036614">
    <property type="entry name" value="RusA-like_sf"/>
</dbReference>
<evidence type="ECO:0000313" key="2">
    <source>
        <dbReference type="Proteomes" id="UP000662986"/>
    </source>
</evidence>
<dbReference type="EMBL" id="CP070619">
    <property type="protein sequence ID" value="QSE95750.1"/>
    <property type="molecule type" value="Genomic_DNA"/>
</dbReference>
<keyword evidence="2" id="KW-1185">Reference proteome</keyword>
<dbReference type="Proteomes" id="UP000662986">
    <property type="component" value="Chromosome"/>
</dbReference>